<dbReference type="AlphaFoldDB" id="A0A183V3B1"/>
<dbReference type="SMART" id="SM00271">
    <property type="entry name" value="DnaJ"/>
    <property type="match status" value="1"/>
</dbReference>
<dbReference type="SUPFAM" id="SSF46565">
    <property type="entry name" value="Chaperone J-domain"/>
    <property type="match status" value="1"/>
</dbReference>
<evidence type="ECO:0000259" key="3">
    <source>
        <dbReference type="PROSITE" id="PS50076"/>
    </source>
</evidence>
<feature type="compositionally biased region" description="Basic and acidic residues" evidence="2">
    <location>
        <begin position="129"/>
        <end position="138"/>
    </location>
</feature>
<dbReference type="Gene3D" id="1.10.287.110">
    <property type="entry name" value="DnaJ domain"/>
    <property type="match status" value="1"/>
</dbReference>
<evidence type="ECO:0000313" key="4">
    <source>
        <dbReference type="Proteomes" id="UP000050794"/>
    </source>
</evidence>
<dbReference type="Pfam" id="PF00226">
    <property type="entry name" value="DnaJ"/>
    <property type="match status" value="1"/>
</dbReference>
<dbReference type="PRINTS" id="PR00625">
    <property type="entry name" value="JDOMAIN"/>
</dbReference>
<dbReference type="PANTHER" id="PTHR44500">
    <property type="entry name" value="DNAJ HOMOLOG SUBFAMILY C MEMBER 12"/>
    <property type="match status" value="1"/>
</dbReference>
<reference evidence="5" key="1">
    <citation type="submission" date="2016-06" db="UniProtKB">
        <authorList>
            <consortium name="WormBaseParasite"/>
        </authorList>
    </citation>
    <scope>IDENTIFICATION</scope>
</reference>
<dbReference type="InterPro" id="IPR036869">
    <property type="entry name" value="J_dom_sf"/>
</dbReference>
<name>A0A183V3B1_TOXCA</name>
<keyword evidence="1" id="KW-0143">Chaperone</keyword>
<feature type="domain" description="J" evidence="3">
    <location>
        <begin position="271"/>
        <end position="337"/>
    </location>
</feature>
<dbReference type="Proteomes" id="UP000050794">
    <property type="component" value="Unassembled WGS sequence"/>
</dbReference>
<keyword evidence="4" id="KW-1185">Reference proteome</keyword>
<evidence type="ECO:0000256" key="1">
    <source>
        <dbReference type="ARBA" id="ARBA00023186"/>
    </source>
</evidence>
<feature type="region of interest" description="Disordered" evidence="2">
    <location>
        <begin position="117"/>
        <end position="149"/>
    </location>
</feature>
<dbReference type="InterPro" id="IPR029827">
    <property type="entry name" value="JDP1-like"/>
</dbReference>
<accession>A0A183V3B1</accession>
<dbReference type="GO" id="GO:0005737">
    <property type="term" value="C:cytoplasm"/>
    <property type="evidence" value="ECO:0007669"/>
    <property type="project" value="TreeGrafter"/>
</dbReference>
<dbReference type="CDD" id="cd06257">
    <property type="entry name" value="DnaJ"/>
    <property type="match status" value="1"/>
</dbReference>
<organism evidence="4 5">
    <name type="scientific">Toxocara canis</name>
    <name type="common">Canine roundworm</name>
    <dbReference type="NCBI Taxonomy" id="6265"/>
    <lineage>
        <taxon>Eukaryota</taxon>
        <taxon>Metazoa</taxon>
        <taxon>Ecdysozoa</taxon>
        <taxon>Nematoda</taxon>
        <taxon>Chromadorea</taxon>
        <taxon>Rhabditida</taxon>
        <taxon>Spirurina</taxon>
        <taxon>Ascaridomorpha</taxon>
        <taxon>Ascaridoidea</taxon>
        <taxon>Toxocaridae</taxon>
        <taxon>Toxocara</taxon>
    </lineage>
</organism>
<feature type="compositionally biased region" description="Acidic residues" evidence="2">
    <location>
        <begin position="119"/>
        <end position="128"/>
    </location>
</feature>
<dbReference type="PANTHER" id="PTHR44500:SF1">
    <property type="entry name" value="DNAJ HOMOLOG SUBFAMILY C MEMBER 12"/>
    <property type="match status" value="1"/>
</dbReference>
<dbReference type="WBParaSite" id="TCNE_0001523201-mRNA-1">
    <property type="protein sequence ID" value="TCNE_0001523201-mRNA-1"/>
    <property type="gene ID" value="TCNE_0001523201"/>
</dbReference>
<evidence type="ECO:0000313" key="5">
    <source>
        <dbReference type="WBParaSite" id="TCNE_0001523201-mRNA-1"/>
    </source>
</evidence>
<dbReference type="PROSITE" id="PS50076">
    <property type="entry name" value="DNAJ_2"/>
    <property type="match status" value="1"/>
</dbReference>
<proteinExistence type="predicted"/>
<protein>
    <submittedName>
        <fullName evidence="5">J domain-containing protein</fullName>
    </submittedName>
</protein>
<evidence type="ECO:0000256" key="2">
    <source>
        <dbReference type="SAM" id="MobiDB-lite"/>
    </source>
</evidence>
<sequence length="368" mass="42915">LFENEDEESDNDVEVLISNRHFGAKGAKLMAMEAKFSNDERFRMNEKFFEDSNEQEEDEEKMEVEKEKKAKLEILSKVLGKAVRNSVRGKRAAPFSRFDPDNQNHIRWLNEQKLQTAECDQESVEKEDEVDRGTVRKEEEEEEAEKNKMGESRVIEGQYFDVDETFAESLKRTLKIQGSSNETQNGFSFLKSIGRVHSADVETGLEEPKPVSSLTKQSLLPEQIYKGQRKLALKRKKEEESRAFRVQLPTLQQKRKRRNVLSDQCKSQDDELYALLGCPKTATIAQIMAEYRARVRDCHPDTAEGDLNEANEHFLRLQQAKEILTDERKKRIYDDWLNSSISVPWKLWMENSELRMVMINLFYSTLTQ</sequence>
<dbReference type="InterPro" id="IPR001623">
    <property type="entry name" value="DnaJ_domain"/>
</dbReference>